<feature type="transmembrane region" description="Helical" evidence="7">
    <location>
        <begin position="530"/>
        <end position="550"/>
    </location>
</feature>
<evidence type="ECO:0000256" key="5">
    <source>
        <dbReference type="ARBA" id="ARBA00023136"/>
    </source>
</evidence>
<feature type="transmembrane region" description="Helical" evidence="7">
    <location>
        <begin position="202"/>
        <end position="222"/>
    </location>
</feature>
<keyword evidence="2" id="KW-1003">Cell membrane</keyword>
<feature type="domain" description="SSD" evidence="8">
    <location>
        <begin position="175"/>
        <end position="324"/>
    </location>
</feature>
<dbReference type="InterPro" id="IPR000731">
    <property type="entry name" value="SSD"/>
</dbReference>
<keyword evidence="4 7" id="KW-1133">Transmembrane helix</keyword>
<feature type="transmembrane region" description="Helical" evidence="7">
    <location>
        <begin position="562"/>
        <end position="582"/>
    </location>
</feature>
<dbReference type="OrthoDB" id="7051771at2"/>
<keyword evidence="10" id="KW-1185">Reference proteome</keyword>
<evidence type="ECO:0000256" key="1">
    <source>
        <dbReference type="ARBA" id="ARBA00004651"/>
    </source>
</evidence>
<feature type="transmembrane region" description="Helical" evidence="7">
    <location>
        <begin position="175"/>
        <end position="195"/>
    </location>
</feature>
<feature type="transmembrane region" description="Helical" evidence="7">
    <location>
        <begin position="673"/>
        <end position="698"/>
    </location>
</feature>
<gene>
    <name evidence="9" type="ORF">EXE57_17250</name>
</gene>
<dbReference type="Pfam" id="PF03176">
    <property type="entry name" value="MMPL"/>
    <property type="match status" value="2"/>
</dbReference>
<comment type="subcellular location">
    <subcellularLocation>
        <location evidence="1">Cell membrane</location>
        <topology evidence="1">Multi-pass membrane protein</topology>
    </subcellularLocation>
</comment>
<evidence type="ECO:0000256" key="2">
    <source>
        <dbReference type="ARBA" id="ARBA00022475"/>
    </source>
</evidence>
<keyword evidence="5 7" id="KW-0472">Membrane</keyword>
<sequence>MSIFLFRLGGRIARRRGLVLAVWGMLLAALIGGASMLGTHYDDSFVIPGTQSQQGQDLLADRFGLTGTSGQVLITSTAGPITGRAAKGAVADIVDDIDGLAGVATSNPLTGDYPLVSDDSRSTIAQVRFTSPAPSDQTLDAVTDAATPSASSDLETWIGGDAFKDTSEPSRVPELLGLLVSFLILAVTFGSLLAAGMPILSSLVGVGVTMSSIVLITSVATVSSSAPTLAEMLGLAVGIDYALFILSRHRRHLGEGHSPTEAMSRALATAGSAVVFAGATVVIALTGLSVARIPVLTVMGLSAAAAVSIAVLLALTLLPAVALLLGERLRPKPRTPKERKVRRSRRHAGGTAEPRPPRTGFGTLWVRATTKVPLLTIAAVLALFALAASPASELRLALPDNSTAPTDTPQRETYDEITKAFGVGYNSPLSVTADIITSSDPSDTVDQLASKVAAVPDVVAILQATPNQEADTGLVALIPAEGQTAASTSELVQDLRDRSAGWEEELDVSDILVTGQTAINIDVSQRLGDALLPFASLVIGLSVVLLMIVFRSIAVPLKATLGYLLSVGAAFGAVVAAFQWGWLDPWMGESAGPIVSFLPIFVMGVLFGLAMDYEMFLVSAMREDYVQSRDPQQAVLRGFRASSVVVTAAALIMTSVFVAFIPGGSSTIKPIALGLAVGVAVDAFIVRMTLVPAVMVMLGHRAWWLPGWLDRLLPEVDVEGAALHRKIDYEEWEAGTGRTSLLARQLVVREGGPPIDVIAPPGTVTEVRVPSGVDERTLGQVLVGRTPARGGELVVGGRLLPEQREEVNRAATLVELGRADPASVTEERIRATARLASSRRSVQREHVDRTLALAAELDAHVGPGGSAVLWPATVQAAQALARQVEVVVLSGRDDLLLADDRRRADRLAAALADRGAGVVLLRTAPDEYSEPHDHDGVRTPTALTPTGRQVSHE</sequence>
<feature type="transmembrane region" description="Helical" evidence="7">
    <location>
        <begin position="267"/>
        <end position="291"/>
    </location>
</feature>
<dbReference type="PROSITE" id="PS50156">
    <property type="entry name" value="SSD"/>
    <property type="match status" value="1"/>
</dbReference>
<feature type="region of interest" description="Disordered" evidence="6">
    <location>
        <begin position="927"/>
        <end position="953"/>
    </location>
</feature>
<evidence type="ECO:0000256" key="4">
    <source>
        <dbReference type="ARBA" id="ARBA00022989"/>
    </source>
</evidence>
<dbReference type="PANTHER" id="PTHR33406:SF13">
    <property type="entry name" value="MEMBRANE PROTEIN YDFJ"/>
    <property type="match status" value="1"/>
</dbReference>
<accession>A0A4V1BE94</accession>
<dbReference type="GO" id="GO:0005886">
    <property type="term" value="C:plasma membrane"/>
    <property type="evidence" value="ECO:0007669"/>
    <property type="project" value="UniProtKB-SubCell"/>
</dbReference>
<feature type="transmembrane region" description="Helical" evidence="7">
    <location>
        <begin position="639"/>
        <end position="661"/>
    </location>
</feature>
<evidence type="ECO:0000256" key="3">
    <source>
        <dbReference type="ARBA" id="ARBA00022692"/>
    </source>
</evidence>
<feature type="region of interest" description="Disordered" evidence="6">
    <location>
        <begin position="334"/>
        <end position="360"/>
    </location>
</feature>
<feature type="transmembrane region" description="Helical" evidence="7">
    <location>
        <begin position="372"/>
        <end position="391"/>
    </location>
</feature>
<protein>
    <submittedName>
        <fullName evidence="9">MMPL family transporter</fullName>
    </submittedName>
</protein>
<dbReference type="AlphaFoldDB" id="A0A4V1BE94"/>
<dbReference type="RefSeq" id="WP_135079644.1">
    <property type="nucleotide sequence ID" value="NZ_CP038267.1"/>
</dbReference>
<dbReference type="InterPro" id="IPR004869">
    <property type="entry name" value="MMPL_dom"/>
</dbReference>
<dbReference type="PANTHER" id="PTHR33406">
    <property type="entry name" value="MEMBRANE PROTEIN MJ1562-RELATED"/>
    <property type="match status" value="1"/>
</dbReference>
<dbReference type="Gene3D" id="1.20.1640.10">
    <property type="entry name" value="Multidrug efflux transporter AcrB transmembrane domain"/>
    <property type="match status" value="2"/>
</dbReference>
<organism evidence="9 10">
    <name type="scientific">Nocardioides euryhalodurans</name>
    <dbReference type="NCBI Taxonomy" id="2518370"/>
    <lineage>
        <taxon>Bacteria</taxon>
        <taxon>Bacillati</taxon>
        <taxon>Actinomycetota</taxon>
        <taxon>Actinomycetes</taxon>
        <taxon>Propionibacteriales</taxon>
        <taxon>Nocardioidaceae</taxon>
        <taxon>Nocardioides</taxon>
    </lineage>
</organism>
<dbReference type="InterPro" id="IPR050545">
    <property type="entry name" value="Mycobact_MmpL"/>
</dbReference>
<feature type="transmembrane region" description="Helical" evidence="7">
    <location>
        <begin position="594"/>
        <end position="618"/>
    </location>
</feature>
<keyword evidence="3 7" id="KW-0812">Transmembrane</keyword>
<dbReference type="EMBL" id="CP038267">
    <property type="protein sequence ID" value="QBR93832.1"/>
    <property type="molecule type" value="Genomic_DNA"/>
</dbReference>
<feature type="transmembrane region" description="Helical" evidence="7">
    <location>
        <begin position="20"/>
        <end position="41"/>
    </location>
</feature>
<evidence type="ECO:0000313" key="9">
    <source>
        <dbReference type="EMBL" id="QBR93832.1"/>
    </source>
</evidence>
<evidence type="ECO:0000256" key="7">
    <source>
        <dbReference type="SAM" id="Phobius"/>
    </source>
</evidence>
<feature type="compositionally biased region" description="Basic residues" evidence="6">
    <location>
        <begin position="339"/>
        <end position="348"/>
    </location>
</feature>
<dbReference type="SUPFAM" id="SSF82866">
    <property type="entry name" value="Multidrug efflux transporter AcrB transmembrane domain"/>
    <property type="match status" value="2"/>
</dbReference>
<feature type="transmembrane region" description="Helical" evidence="7">
    <location>
        <begin position="303"/>
        <end position="325"/>
    </location>
</feature>
<feature type="transmembrane region" description="Helical" evidence="7">
    <location>
        <begin position="228"/>
        <end position="246"/>
    </location>
</feature>
<evidence type="ECO:0000313" key="10">
    <source>
        <dbReference type="Proteomes" id="UP000294894"/>
    </source>
</evidence>
<evidence type="ECO:0000259" key="8">
    <source>
        <dbReference type="PROSITE" id="PS50156"/>
    </source>
</evidence>
<evidence type="ECO:0000256" key="6">
    <source>
        <dbReference type="SAM" id="MobiDB-lite"/>
    </source>
</evidence>
<dbReference type="KEGG" id="noy:EXE57_17250"/>
<name>A0A4V1BE94_9ACTN</name>
<reference evidence="9 10" key="1">
    <citation type="submission" date="2019-03" db="EMBL/GenBank/DDBJ databases">
        <title>Three New Species of Nocardioides, Nocardioides euryhalodurans sp. nov., Nocardioides seonyuensis sp. nov. and Nocardioides eburneoflavus sp. nov., Iolated from Soil.</title>
        <authorList>
            <person name="Roh S.G."/>
            <person name="Lee C."/>
            <person name="Kim M.-K."/>
            <person name="Kim S.B."/>
        </authorList>
    </citation>
    <scope>NUCLEOTIDE SEQUENCE [LARGE SCALE GENOMIC DNA]</scope>
    <source>
        <strain evidence="9 10">MMS17-SY117</strain>
    </source>
</reference>
<feature type="compositionally biased region" description="Polar residues" evidence="6">
    <location>
        <begin position="941"/>
        <end position="953"/>
    </location>
</feature>
<proteinExistence type="predicted"/>
<dbReference type="Proteomes" id="UP000294894">
    <property type="component" value="Chromosome"/>
</dbReference>